<sequence>MKCNAKFLLKIAGALATVLAVLYWALPEYHAEILALAPLSLAALCPLSMLMMMWFIQRPDESAKRVLPPTNQALSSVQPRINEL</sequence>
<protein>
    <submittedName>
        <fullName evidence="2">DUF2933 domain-containing protein</fullName>
    </submittedName>
</protein>
<organism evidence="2 3">
    <name type="scientific">Paraburkholderia metrosideri</name>
    <dbReference type="NCBI Taxonomy" id="580937"/>
    <lineage>
        <taxon>Bacteria</taxon>
        <taxon>Pseudomonadati</taxon>
        <taxon>Pseudomonadota</taxon>
        <taxon>Betaproteobacteria</taxon>
        <taxon>Burkholderiales</taxon>
        <taxon>Burkholderiaceae</taxon>
        <taxon>Paraburkholderia</taxon>
    </lineage>
</organism>
<comment type="caution">
    <text evidence="2">The sequence shown here is derived from an EMBL/GenBank/DDBJ whole genome shotgun (WGS) entry which is preliminary data.</text>
</comment>
<keyword evidence="1" id="KW-0812">Transmembrane</keyword>
<gene>
    <name evidence="2" type="ORF">PQQ63_00260</name>
</gene>
<name>A0ABW9DJL8_9BURK</name>
<keyword evidence="3" id="KW-1185">Reference proteome</keyword>
<dbReference type="Proteomes" id="UP001629432">
    <property type="component" value="Unassembled WGS sequence"/>
</dbReference>
<evidence type="ECO:0000256" key="1">
    <source>
        <dbReference type="SAM" id="Phobius"/>
    </source>
</evidence>
<keyword evidence="1" id="KW-0472">Membrane</keyword>
<feature type="transmembrane region" description="Helical" evidence="1">
    <location>
        <begin position="33"/>
        <end position="56"/>
    </location>
</feature>
<dbReference type="RefSeq" id="WP_408239909.1">
    <property type="nucleotide sequence ID" value="NZ_JAQQCF010000001.1"/>
</dbReference>
<accession>A0ABW9DJL8</accession>
<dbReference type="Pfam" id="PF11666">
    <property type="entry name" value="DUF2933"/>
    <property type="match status" value="1"/>
</dbReference>
<evidence type="ECO:0000313" key="2">
    <source>
        <dbReference type="EMBL" id="MFM0635135.1"/>
    </source>
</evidence>
<dbReference type="InterPro" id="IPR021682">
    <property type="entry name" value="DUF2933"/>
</dbReference>
<keyword evidence="1" id="KW-1133">Transmembrane helix</keyword>
<feature type="transmembrane region" description="Helical" evidence="1">
    <location>
        <begin position="7"/>
        <end position="27"/>
    </location>
</feature>
<evidence type="ECO:0000313" key="3">
    <source>
        <dbReference type="Proteomes" id="UP001629432"/>
    </source>
</evidence>
<reference evidence="2 3" key="1">
    <citation type="journal article" date="2024" name="Chem. Sci.">
        <title>Discovery of megapolipeptins by genome mining of a Burkholderiales bacteria collection.</title>
        <authorList>
            <person name="Paulo B.S."/>
            <person name="Recchia M.J.J."/>
            <person name="Lee S."/>
            <person name="Fergusson C.H."/>
            <person name="Romanowski S.B."/>
            <person name="Hernandez A."/>
            <person name="Krull N."/>
            <person name="Liu D.Y."/>
            <person name="Cavanagh H."/>
            <person name="Bos A."/>
            <person name="Gray C.A."/>
            <person name="Murphy B.T."/>
            <person name="Linington R.G."/>
            <person name="Eustaquio A.S."/>
        </authorList>
    </citation>
    <scope>NUCLEOTIDE SEQUENCE [LARGE SCALE GENOMIC DNA]</scope>
    <source>
        <strain evidence="2 3">RL17-338-BIC-A</strain>
    </source>
</reference>
<proteinExistence type="predicted"/>
<dbReference type="EMBL" id="JAQQCF010000001">
    <property type="protein sequence ID" value="MFM0635135.1"/>
    <property type="molecule type" value="Genomic_DNA"/>
</dbReference>